<gene>
    <name evidence="1" type="ORF">MOBT1_001829</name>
</gene>
<sequence>MSVDRRRREALPRVPRATLPDLRQEQFFLTTIRKHVDVTDAHTQELVPSDQSETPWQDTARIAWAPFLYTLFMEQFVSPLWQGVLWGLGGVALAHCRQLYAIGRARRMRSPTARATTLAKEAEKTAPMRETIGTWIARLGLSSLFV</sequence>
<dbReference type="EMBL" id="CP119936">
    <property type="protein sequence ID" value="WFD03140.1"/>
    <property type="molecule type" value="Genomic_DNA"/>
</dbReference>
<dbReference type="Proteomes" id="UP001214603">
    <property type="component" value="Chromosome 3"/>
</dbReference>
<dbReference type="AlphaFoldDB" id="A0AAF0IS27"/>
<keyword evidence="2" id="KW-1185">Reference proteome</keyword>
<name>A0AAF0IS27_9BASI</name>
<evidence type="ECO:0000313" key="2">
    <source>
        <dbReference type="Proteomes" id="UP001214603"/>
    </source>
</evidence>
<reference evidence="1" key="1">
    <citation type="submission" date="2023-03" db="EMBL/GenBank/DDBJ databases">
        <title>Mating type loci evolution in Malassezia.</title>
        <authorList>
            <person name="Coelho M.A."/>
        </authorList>
    </citation>
    <scope>NUCLEOTIDE SEQUENCE</scope>
    <source>
        <strain evidence="1">CBS 7876</strain>
    </source>
</reference>
<evidence type="ECO:0000313" key="1">
    <source>
        <dbReference type="EMBL" id="WFD03140.1"/>
    </source>
</evidence>
<proteinExistence type="predicted"/>
<protein>
    <submittedName>
        <fullName evidence="1">Uncharacterized protein</fullName>
    </submittedName>
</protein>
<organism evidence="1 2">
    <name type="scientific">Malassezia obtusa</name>
    <dbReference type="NCBI Taxonomy" id="76774"/>
    <lineage>
        <taxon>Eukaryota</taxon>
        <taxon>Fungi</taxon>
        <taxon>Dikarya</taxon>
        <taxon>Basidiomycota</taxon>
        <taxon>Ustilaginomycotina</taxon>
        <taxon>Malasseziomycetes</taxon>
        <taxon>Malasseziales</taxon>
        <taxon>Malasseziaceae</taxon>
        <taxon>Malassezia</taxon>
    </lineage>
</organism>
<accession>A0AAF0IS27</accession>